<protein>
    <submittedName>
        <fullName evidence="3">Uncharacterized protein</fullName>
    </submittedName>
</protein>
<reference evidence="3" key="1">
    <citation type="submission" date="2022-10" db="EMBL/GenBank/DDBJ databases">
        <title>Adaptive evolution leads to modifications in subtelomeric GC content in a zoonotic Cryptosporidium species.</title>
        <authorList>
            <person name="Li J."/>
            <person name="Feng Y."/>
            <person name="Xiao L."/>
        </authorList>
    </citation>
    <scope>NUCLEOTIDE SEQUENCE</scope>
    <source>
        <strain evidence="3">33844</strain>
    </source>
</reference>
<feature type="signal peptide" evidence="2">
    <location>
        <begin position="1"/>
        <end position="22"/>
    </location>
</feature>
<evidence type="ECO:0000313" key="3">
    <source>
        <dbReference type="EMBL" id="KAJ1611195.1"/>
    </source>
</evidence>
<dbReference type="EMBL" id="JAPCXC010000017">
    <property type="protein sequence ID" value="KAJ1611195.1"/>
    <property type="molecule type" value="Genomic_DNA"/>
</dbReference>
<organism evidence="3">
    <name type="scientific">Cryptosporidium canis</name>
    <dbReference type="NCBI Taxonomy" id="195482"/>
    <lineage>
        <taxon>Eukaryota</taxon>
        <taxon>Sar</taxon>
        <taxon>Alveolata</taxon>
        <taxon>Apicomplexa</taxon>
        <taxon>Conoidasida</taxon>
        <taxon>Coccidia</taxon>
        <taxon>Eucoccidiorida</taxon>
        <taxon>Eimeriorina</taxon>
        <taxon>Cryptosporidiidae</taxon>
        <taxon>Cryptosporidium</taxon>
    </lineage>
</organism>
<dbReference type="PROSITE" id="PS51257">
    <property type="entry name" value="PROKAR_LIPOPROTEIN"/>
    <property type="match status" value="1"/>
</dbReference>
<feature type="transmembrane region" description="Helical" evidence="1">
    <location>
        <begin position="166"/>
        <end position="190"/>
    </location>
</feature>
<gene>
    <name evidence="3" type="ORF">OJ253_955</name>
</gene>
<proteinExistence type="predicted"/>
<comment type="caution">
    <text evidence="3">The sequence shown here is derived from an EMBL/GenBank/DDBJ whole genome shotgun (WGS) entry which is preliminary data.</text>
</comment>
<accession>A0A9D5HYA2</accession>
<feature type="chain" id="PRO_5038625817" evidence="2">
    <location>
        <begin position="23"/>
        <end position="197"/>
    </location>
</feature>
<keyword evidence="1" id="KW-0812">Transmembrane</keyword>
<keyword evidence="2" id="KW-0732">Signal</keyword>
<dbReference type="Proteomes" id="UP001067231">
    <property type="component" value="Unassembled WGS sequence"/>
</dbReference>
<name>A0A9D5HYA2_9CRYT</name>
<evidence type="ECO:0000256" key="1">
    <source>
        <dbReference type="SAM" id="Phobius"/>
    </source>
</evidence>
<dbReference type="OrthoDB" id="339222at2759"/>
<dbReference type="AlphaFoldDB" id="A0A9D5HYA2"/>
<evidence type="ECO:0000256" key="2">
    <source>
        <dbReference type="SAM" id="SignalP"/>
    </source>
</evidence>
<sequence length="197" mass="22177">MKRFISFIISSVIACCFVPAQPAVIPSFIPVNEGIPDHELSRLSLEVLPIISNKFKIQIFSDRIRIDSRPKCHKSQGFDGKETIKGCEIGVYICDNAFHKQCLWVHKSHCQCSSPGKLNDHNIIDTIIALIDELLKLKECRISITKVPTGDPKYPFIYVPIGECKLAIWIVALSTTFSALLVGYMIKALVSKIYKKR</sequence>
<keyword evidence="1" id="KW-1133">Transmembrane helix</keyword>
<keyword evidence="1" id="KW-0472">Membrane</keyword>